<evidence type="ECO:0000256" key="1">
    <source>
        <dbReference type="ARBA" id="ARBA00022737"/>
    </source>
</evidence>
<dbReference type="AlphaFoldDB" id="A0A8S1TKY0"/>
<reference evidence="5" key="1">
    <citation type="submission" date="2021-01" db="EMBL/GenBank/DDBJ databases">
        <authorList>
            <consortium name="Genoscope - CEA"/>
            <person name="William W."/>
        </authorList>
    </citation>
    <scope>NUCLEOTIDE SEQUENCE</scope>
</reference>
<feature type="coiled-coil region" evidence="4">
    <location>
        <begin position="436"/>
        <end position="463"/>
    </location>
</feature>
<evidence type="ECO:0000313" key="6">
    <source>
        <dbReference type="Proteomes" id="UP000689195"/>
    </source>
</evidence>
<evidence type="ECO:0000256" key="4">
    <source>
        <dbReference type="SAM" id="Coils"/>
    </source>
</evidence>
<dbReference type="PROSITE" id="PS50005">
    <property type="entry name" value="TPR"/>
    <property type="match status" value="1"/>
</dbReference>
<dbReference type="Proteomes" id="UP000689195">
    <property type="component" value="Unassembled WGS sequence"/>
</dbReference>
<keyword evidence="2 3" id="KW-0802">TPR repeat</keyword>
<dbReference type="PANTHER" id="PTHR44943:SF4">
    <property type="entry name" value="TPR REPEAT-CONTAINING PROTEIN MJ0798"/>
    <property type="match status" value="1"/>
</dbReference>
<protein>
    <recommendedName>
        <fullName evidence="7">Tetratricopeptide repeat protein</fullName>
    </recommendedName>
</protein>
<keyword evidence="6" id="KW-1185">Reference proteome</keyword>
<evidence type="ECO:0008006" key="7">
    <source>
        <dbReference type="Google" id="ProtNLM"/>
    </source>
</evidence>
<dbReference type="InterPro" id="IPR019734">
    <property type="entry name" value="TPR_rpt"/>
</dbReference>
<dbReference type="Pfam" id="PF00515">
    <property type="entry name" value="TPR_1"/>
    <property type="match status" value="1"/>
</dbReference>
<dbReference type="InterPro" id="IPR051685">
    <property type="entry name" value="Ycf3/AcsC/BcsC/TPR_MFPF"/>
</dbReference>
<sequence length="471" mass="55336">MSQLKEFTCLKENHEGQSIEGFCLNFGCSEPSQCCFKCFKDTNTHISCKNDLQQFDNITTIVDSFGQIIDKLQESLNKSHEIFQKKYLELNSYLGNQQKHIKMILDVLTQRDFKNIKNNINFMKEAYDYLNNKKDSSKQNQIKCKLNDTKKFIKTLEIEQTPGYYNLKVLKQSIHLLNVQQWQQAEKLIEKHINESNKNISFAKFLQSIALIENNQPGKGMIKRDEAIKMNGNLYNELSEFVDQAFKKKPKNKFISIIKSYALNGQQKYDQAIEQCQIVLNEQPRHPHACYQKSYVLQDQKQYDQAIICIENVLESRKQYCIGHFQKAYSLQLQGKHQEAINEYNLALNLDPNFASAYNNKGYSLNRIKQYQQAVECFDQAIHIDPFNAKTYYNKGLSLQCLQQNFEALFYYTKALNIDKTYEIAYKKQGYLLQKMKEYKLAAETYEQAIKNCQNENYEFEKLKDVVIKMK</sequence>
<feature type="repeat" description="TPR" evidence="3">
    <location>
        <begin position="355"/>
        <end position="388"/>
    </location>
</feature>
<dbReference type="Pfam" id="PF13181">
    <property type="entry name" value="TPR_8"/>
    <property type="match status" value="2"/>
</dbReference>
<gene>
    <name evidence="5" type="ORF">PPENT_87.1.T0230020</name>
</gene>
<keyword evidence="1" id="KW-0677">Repeat</keyword>
<evidence type="ECO:0000313" key="5">
    <source>
        <dbReference type="EMBL" id="CAD8152377.1"/>
    </source>
</evidence>
<accession>A0A8S1TKY0</accession>
<dbReference type="PANTHER" id="PTHR44943">
    <property type="entry name" value="CELLULOSE SYNTHASE OPERON PROTEIN C"/>
    <property type="match status" value="1"/>
</dbReference>
<dbReference type="EMBL" id="CAJJDO010000023">
    <property type="protein sequence ID" value="CAD8152377.1"/>
    <property type="molecule type" value="Genomic_DNA"/>
</dbReference>
<keyword evidence="4" id="KW-0175">Coiled coil</keyword>
<evidence type="ECO:0000256" key="2">
    <source>
        <dbReference type="ARBA" id="ARBA00022803"/>
    </source>
</evidence>
<dbReference type="SMART" id="SM00028">
    <property type="entry name" value="TPR"/>
    <property type="match status" value="5"/>
</dbReference>
<dbReference type="OrthoDB" id="10043504at2759"/>
<proteinExistence type="predicted"/>
<organism evidence="5 6">
    <name type="scientific">Paramecium pentaurelia</name>
    <dbReference type="NCBI Taxonomy" id="43138"/>
    <lineage>
        <taxon>Eukaryota</taxon>
        <taxon>Sar</taxon>
        <taxon>Alveolata</taxon>
        <taxon>Ciliophora</taxon>
        <taxon>Intramacronucleata</taxon>
        <taxon>Oligohymenophorea</taxon>
        <taxon>Peniculida</taxon>
        <taxon>Parameciidae</taxon>
        <taxon>Paramecium</taxon>
    </lineage>
</organism>
<evidence type="ECO:0000256" key="3">
    <source>
        <dbReference type="PROSITE-ProRule" id="PRU00339"/>
    </source>
</evidence>
<comment type="caution">
    <text evidence="5">The sequence shown here is derived from an EMBL/GenBank/DDBJ whole genome shotgun (WGS) entry which is preliminary data.</text>
</comment>
<dbReference type="PROSITE" id="PS50293">
    <property type="entry name" value="TPR_REGION"/>
    <property type="match status" value="1"/>
</dbReference>
<name>A0A8S1TKY0_9CILI</name>